<dbReference type="SUPFAM" id="SSF51971">
    <property type="entry name" value="Nucleotide-binding domain"/>
    <property type="match status" value="1"/>
</dbReference>
<accession>A0A0T5XDH0</accession>
<dbReference type="eggNOG" id="COG0247">
    <property type="taxonomic scope" value="Bacteria"/>
</dbReference>
<keyword evidence="2" id="KW-0479">Metal-binding</keyword>
<dbReference type="GO" id="GO:0046872">
    <property type="term" value="F:metal ion binding"/>
    <property type="evidence" value="ECO:0007669"/>
    <property type="project" value="UniProtKB-KW"/>
</dbReference>
<evidence type="ECO:0000313" key="9">
    <source>
        <dbReference type="Proteomes" id="UP000005273"/>
    </source>
</evidence>
<feature type="domain" description="Dihydroprymidine dehydrogenase" evidence="7">
    <location>
        <begin position="11"/>
        <end position="97"/>
    </location>
</feature>
<evidence type="ECO:0000256" key="2">
    <source>
        <dbReference type="ARBA" id="ARBA00022723"/>
    </source>
</evidence>
<keyword evidence="4" id="KW-0408">Iron</keyword>
<dbReference type="InterPro" id="IPR017900">
    <property type="entry name" value="4Fe4S_Fe_S_CS"/>
</dbReference>
<keyword evidence="3" id="KW-0560">Oxidoreductase</keyword>
<gene>
    <name evidence="8" type="ORF">HMPREF1705_03675</name>
</gene>
<protein>
    <recommendedName>
        <fullName evidence="10">Cysteine-rich domain protein</fullName>
    </recommendedName>
</protein>
<dbReference type="EMBL" id="ACJX03000001">
    <property type="protein sequence ID" value="KRT36391.1"/>
    <property type="molecule type" value="Genomic_DNA"/>
</dbReference>
<dbReference type="AlphaFoldDB" id="A0A0T5XDH0"/>
<name>A0A0T5XDH0_9BACT</name>
<dbReference type="NCBIfam" id="NF045663">
    <property type="entry name" value="diclust_near_Sec"/>
    <property type="match status" value="1"/>
</dbReference>
<organism evidence="8 9">
    <name type="scientific">Acetomicrobium hydrogeniformans ATCC BAA-1850</name>
    <dbReference type="NCBI Taxonomy" id="592015"/>
    <lineage>
        <taxon>Bacteria</taxon>
        <taxon>Thermotogati</taxon>
        <taxon>Synergistota</taxon>
        <taxon>Synergistia</taxon>
        <taxon>Synergistales</taxon>
        <taxon>Acetomicrobiaceae</taxon>
        <taxon>Acetomicrobium</taxon>
    </lineage>
</organism>
<comment type="caution">
    <text evidence="8">The sequence shown here is derived from an EMBL/GenBank/DDBJ whole genome shotgun (WGS) entry which is preliminary data.</text>
</comment>
<dbReference type="Pfam" id="PF14691">
    <property type="entry name" value="Fer4_20"/>
    <property type="match status" value="1"/>
</dbReference>
<reference evidence="9" key="1">
    <citation type="submission" date="2012-09" db="EMBL/GenBank/DDBJ databases">
        <authorList>
            <person name="Weinstock G."/>
            <person name="Sodergren E."/>
            <person name="Clifton S."/>
            <person name="Fulton L."/>
            <person name="Fulton B."/>
            <person name="Courtney L."/>
            <person name="Fronick C."/>
            <person name="Harrison M."/>
            <person name="Strong C."/>
            <person name="Farmer C."/>
            <person name="Delehaunty K."/>
            <person name="Markovic C."/>
            <person name="Hall O."/>
            <person name="Minx P."/>
            <person name="Tomlinson C."/>
            <person name="Mitreva M."/>
            <person name="Nelson J."/>
            <person name="Hou S."/>
            <person name="Wollam A."/>
            <person name="Pepin K.H."/>
            <person name="Johnson M."/>
            <person name="Bhonagiri V."/>
            <person name="Nash W.E."/>
            <person name="Suruliraj S."/>
            <person name="Warren W."/>
            <person name="Chinwalla A."/>
            <person name="Mardis E.R."/>
            <person name="Wilson R.K."/>
        </authorList>
    </citation>
    <scope>NUCLEOTIDE SEQUENCE [LARGE SCALE GENOMIC DNA]</scope>
    <source>
        <strain evidence="9">OS1</strain>
    </source>
</reference>
<dbReference type="STRING" id="592015.HMPREF1705_03675"/>
<evidence type="ECO:0000259" key="7">
    <source>
        <dbReference type="Pfam" id="PF14691"/>
    </source>
</evidence>
<dbReference type="Gene3D" id="3.50.50.60">
    <property type="entry name" value="FAD/NAD(P)-binding domain"/>
    <property type="match status" value="1"/>
</dbReference>
<dbReference type="Pfam" id="PF02754">
    <property type="entry name" value="CCG"/>
    <property type="match status" value="2"/>
</dbReference>
<dbReference type="PANTHER" id="PTHR43255">
    <property type="entry name" value="IRON-SULFUR-BINDING OXIDOREDUCTASE FADF-RELATED-RELATED"/>
    <property type="match status" value="1"/>
</dbReference>
<evidence type="ECO:0000313" key="8">
    <source>
        <dbReference type="EMBL" id="KRT36391.1"/>
    </source>
</evidence>
<dbReference type="PANTHER" id="PTHR43255:SF1">
    <property type="entry name" value="IRON-SULFUR-BINDING OXIDOREDUCTASE FADF-RELATED"/>
    <property type="match status" value="1"/>
</dbReference>
<keyword evidence="5" id="KW-0411">Iron-sulfur</keyword>
<dbReference type="OrthoDB" id="5241828at2"/>
<dbReference type="InterPro" id="IPR028261">
    <property type="entry name" value="DPD_II"/>
</dbReference>
<dbReference type="GO" id="GO:0051539">
    <property type="term" value="F:4 iron, 4 sulfur cluster binding"/>
    <property type="evidence" value="ECO:0007669"/>
    <property type="project" value="UniProtKB-KW"/>
</dbReference>
<sequence length="736" mass="82604">MERLDLTNFEQRCIQEELPYCQAACPLKVDVRSLCAAIGQEQFDESRKILSRSMPLPDILGRICDHPGEDACILSQKGGSIAIGRLERFCLENSKDMGMLLRLPSKVKSVTVYGSGLSSLTCAFELARKGYTVQMVFNGEILGGRLLSLPEEVLPQEILVNAWKTLIQMGITRSQEKDPIRSDIEEGNAVYIGIDDPDWSDRVDNKEINPQTYETSIKGLFAGGFPRSDKPSPVWESADGKRAANTIDRYLQGTSLLSGREKEFSVLTKLYTPLEGVRSLSPRDDPIEEAKRCIKCECLYCVHECAFLEKYKGYPKVYARQIYNNFAIVQGTHSANKMINSCSLCGLCEVLCPNDFSMADLCRFAREQMVEQNIMPPSVHEFALLDMEHANSPRSSGFRSGAKTTQAIFFPGCQLSGAMPDQTERVANFLKETFDGHVGIMLGCCGAPAWWAGRRDKADEVVKNIEKTIESLGNPMLILACSSCNDVFKHFLPNVPRVSLWQALLEKGLPETRPVAETLALHDPCTTRHEPDWRQSVRKILQILGQPYEELLFAGETTRCCGYGGLQFMADPDLAREGVLRRLKESKNNFLTYCAMCRENLSGSGKTVLHLLDILFPPPVENKRLGYAKRQQNRESLRLKLLGPCDLPQEPWDALPIFVSDAVREKLEDRHIIDSDIKQTLWEASSGGRHLISPEGTKLASSRIGNVTFWVEFSEDDRSFVIINAWSHRMVMELMS</sequence>
<feature type="domain" description="Cysteine-rich" evidence="6">
    <location>
        <begin position="520"/>
        <end position="598"/>
    </location>
</feature>
<dbReference type="SUPFAM" id="SSF46548">
    <property type="entry name" value="alpha-helical ferredoxin"/>
    <property type="match status" value="2"/>
</dbReference>
<dbReference type="GO" id="GO:0005886">
    <property type="term" value="C:plasma membrane"/>
    <property type="evidence" value="ECO:0007669"/>
    <property type="project" value="TreeGrafter"/>
</dbReference>
<dbReference type="Pfam" id="PF13534">
    <property type="entry name" value="Fer4_17"/>
    <property type="match status" value="1"/>
</dbReference>
<proteinExistence type="predicted"/>
<evidence type="ECO:0000259" key="6">
    <source>
        <dbReference type="Pfam" id="PF02754"/>
    </source>
</evidence>
<feature type="domain" description="Cysteine-rich" evidence="6">
    <location>
        <begin position="409"/>
        <end position="485"/>
    </location>
</feature>
<evidence type="ECO:0000256" key="3">
    <source>
        <dbReference type="ARBA" id="ARBA00023002"/>
    </source>
</evidence>
<evidence type="ECO:0000256" key="5">
    <source>
        <dbReference type="ARBA" id="ARBA00023014"/>
    </source>
</evidence>
<dbReference type="Gene3D" id="1.10.1060.10">
    <property type="entry name" value="Alpha-helical ferredoxin"/>
    <property type="match status" value="1"/>
</dbReference>
<evidence type="ECO:0000256" key="1">
    <source>
        <dbReference type="ARBA" id="ARBA00022485"/>
    </source>
</evidence>
<dbReference type="RefSeq" id="WP_057940993.1">
    <property type="nucleotide sequence ID" value="NZ_ACJX03000001.1"/>
</dbReference>
<dbReference type="InterPro" id="IPR009051">
    <property type="entry name" value="Helical_ferredxn"/>
</dbReference>
<dbReference type="Proteomes" id="UP000005273">
    <property type="component" value="Unassembled WGS sequence"/>
</dbReference>
<keyword evidence="1" id="KW-0004">4Fe-4S</keyword>
<keyword evidence="9" id="KW-1185">Reference proteome</keyword>
<dbReference type="InterPro" id="IPR051460">
    <property type="entry name" value="HdrC_iron-sulfur_subunit"/>
</dbReference>
<dbReference type="GO" id="GO:0016491">
    <property type="term" value="F:oxidoreductase activity"/>
    <property type="evidence" value="ECO:0007669"/>
    <property type="project" value="UniProtKB-KW"/>
</dbReference>
<dbReference type="PROSITE" id="PS00198">
    <property type="entry name" value="4FE4S_FER_1"/>
    <property type="match status" value="1"/>
</dbReference>
<dbReference type="InterPro" id="IPR036188">
    <property type="entry name" value="FAD/NAD-bd_sf"/>
</dbReference>
<dbReference type="InterPro" id="IPR004017">
    <property type="entry name" value="Cys_rich_dom"/>
</dbReference>
<evidence type="ECO:0008006" key="10">
    <source>
        <dbReference type="Google" id="ProtNLM"/>
    </source>
</evidence>
<evidence type="ECO:0000256" key="4">
    <source>
        <dbReference type="ARBA" id="ARBA00023004"/>
    </source>
</evidence>